<evidence type="ECO:0000313" key="1">
    <source>
        <dbReference type="EMBL" id="HIX03830.1"/>
    </source>
</evidence>
<dbReference type="EMBL" id="DXFT01000134">
    <property type="protein sequence ID" value="HIX03830.1"/>
    <property type="molecule type" value="Genomic_DNA"/>
</dbReference>
<proteinExistence type="predicted"/>
<dbReference type="AlphaFoldDB" id="A0A9D1V0E8"/>
<protein>
    <submittedName>
        <fullName evidence="1">Type II toxin-antitoxin system RelE/ParE family toxin</fullName>
    </submittedName>
</protein>
<organism evidence="1 2">
    <name type="scientific">Candidatus Odoribacter faecigallinarum</name>
    <dbReference type="NCBI Taxonomy" id="2838706"/>
    <lineage>
        <taxon>Bacteria</taxon>
        <taxon>Pseudomonadati</taxon>
        <taxon>Bacteroidota</taxon>
        <taxon>Bacteroidia</taxon>
        <taxon>Bacteroidales</taxon>
        <taxon>Odoribacteraceae</taxon>
        <taxon>Odoribacter</taxon>
    </lineage>
</organism>
<evidence type="ECO:0000313" key="2">
    <source>
        <dbReference type="Proteomes" id="UP000824202"/>
    </source>
</evidence>
<sequence>MNYEVKLGDKFKQAFKRLRKKYKSLDNDLEKLITVLEHTPALGADLGHGVRKVRLAISSKGKGKSHGARVIMHTAIISVENGVVTLLAIYDKAEQSTITEKEIKALLQELGEWN</sequence>
<name>A0A9D1V0E8_9BACT</name>
<dbReference type="Pfam" id="PF06296">
    <property type="entry name" value="RelE"/>
    <property type="match status" value="1"/>
</dbReference>
<dbReference type="Proteomes" id="UP000824202">
    <property type="component" value="Unassembled WGS sequence"/>
</dbReference>
<comment type="caution">
    <text evidence="1">The sequence shown here is derived from an EMBL/GenBank/DDBJ whole genome shotgun (WGS) entry which is preliminary data.</text>
</comment>
<gene>
    <name evidence="1" type="ORF">H9863_06920</name>
</gene>
<accession>A0A9D1V0E8</accession>
<dbReference type="InterPro" id="IPR009387">
    <property type="entry name" value="HigB-2"/>
</dbReference>
<reference evidence="1" key="2">
    <citation type="submission" date="2021-04" db="EMBL/GenBank/DDBJ databases">
        <authorList>
            <person name="Gilroy R."/>
        </authorList>
    </citation>
    <scope>NUCLEOTIDE SEQUENCE</scope>
    <source>
        <strain evidence="1">23274</strain>
    </source>
</reference>
<reference evidence="1" key="1">
    <citation type="journal article" date="2021" name="PeerJ">
        <title>Extensive microbial diversity within the chicken gut microbiome revealed by metagenomics and culture.</title>
        <authorList>
            <person name="Gilroy R."/>
            <person name="Ravi A."/>
            <person name="Getino M."/>
            <person name="Pursley I."/>
            <person name="Horton D.L."/>
            <person name="Alikhan N.F."/>
            <person name="Baker D."/>
            <person name="Gharbi K."/>
            <person name="Hall N."/>
            <person name="Watson M."/>
            <person name="Adriaenssens E.M."/>
            <person name="Foster-Nyarko E."/>
            <person name="Jarju S."/>
            <person name="Secka A."/>
            <person name="Antonio M."/>
            <person name="Oren A."/>
            <person name="Chaudhuri R.R."/>
            <person name="La Ragione R."/>
            <person name="Hildebrand F."/>
            <person name="Pallen M.J."/>
        </authorList>
    </citation>
    <scope>NUCLEOTIDE SEQUENCE</scope>
    <source>
        <strain evidence="1">23274</strain>
    </source>
</reference>